<reference evidence="2 3" key="1">
    <citation type="submission" date="2024-01" db="EMBL/GenBank/DDBJ databases">
        <authorList>
            <person name="Allen C."/>
            <person name="Tagirdzhanova G."/>
        </authorList>
    </citation>
    <scope>NUCLEOTIDE SEQUENCE [LARGE SCALE GENOMIC DNA]</scope>
</reference>
<dbReference type="PANTHER" id="PTHR33472:SF28">
    <property type="entry name" value="BROMO AND FHA DOMAIN-CONTAINING PROTEIN DDB_G0267958"/>
    <property type="match status" value="1"/>
</dbReference>
<dbReference type="Proteomes" id="UP001642406">
    <property type="component" value="Unassembled WGS sequence"/>
</dbReference>
<feature type="compositionally biased region" description="Low complexity" evidence="1">
    <location>
        <begin position="625"/>
        <end position="673"/>
    </location>
</feature>
<comment type="caution">
    <text evidence="2">The sequence shown here is derived from an EMBL/GenBank/DDBJ whole genome shotgun (WGS) entry which is preliminary data.</text>
</comment>
<sequence length="826" mass="86752">MQVQATQAPAAQAPASLPATAAAPATLVVAQQVTSGQAVQQPPSQQAPTQKAQQPSRPSQPSQPSRPVQAAKPPASAPGSTASTASPVATGFTQMPVSVPTNACNGNGGGMAGTVGAAGSAGSASGGDGGTAQSTPLPPIDGGSNAQAGAGDGTTTAGDGGQLQAALPANDGNGTGAAAGTGDGSVPQPAPLPAPNDSNAAAKAPPAREVYYLAELNYYMIMQGVYHQLGPEARAFHINTMKHLRPILQMQREHLKDGPLKDKLLTFSPALYPDRPNAPPDLPEITKKILDNMDNTINLEATANGGVRKLPRLVDGWFHPDDLMPHLGFVRAGSNAVTGGTSHPGGYKRAYNLSDFDDDECSDALVEDQYGNLRRPSKRARFADGGDSYDEDYDSDISAEPIDPSRFSPSGSESDEPGNAAGKTGRPRKHRMTARRLRHNRYWYELPYEARLDKLGLGMSRDDRRVDRDLAYGHHGIQNPFALSLDELIRGSDDEDNDIVSDDADEFPADPNDPPGAPYETWEEAMRCAPDDYVNLKSYFLWEKRHKRRAPAVLNQDILPYVPFLPAFPHPSDDAYNGFLPVTGPEGPDDEWVSIPDSDDSDGDSDGGDGGNGNADGGDGGGEGAPANKGTAVNAGTGSAAPAAPVTTTAVPPAPSASARSTNTTSTQTSPSALRVMAPPIRSVVSIASSASFALSALVSRQPQNAPRPPIVWRPGMARDVNDALNRLSMMQLELDGLQRGIAGVQSSVTGLHDEVESLEQDLVKSRPDSQSEDRVSTIQADLGGVQKGMDGLKHGFSGLNDEMISLKKDLVHWLQENKAAGRRSL</sequence>
<name>A0ABP0B0G7_9PEZI</name>
<dbReference type="PANTHER" id="PTHR33472">
    <property type="entry name" value="OS01G0106600 PROTEIN"/>
    <property type="match status" value="1"/>
</dbReference>
<evidence type="ECO:0000256" key="1">
    <source>
        <dbReference type="SAM" id="MobiDB-lite"/>
    </source>
</evidence>
<feature type="compositionally biased region" description="Acidic residues" evidence="1">
    <location>
        <begin position="387"/>
        <end position="397"/>
    </location>
</feature>
<feature type="region of interest" description="Disordered" evidence="1">
    <location>
        <begin position="576"/>
        <end position="674"/>
    </location>
</feature>
<feature type="compositionally biased region" description="Low complexity" evidence="1">
    <location>
        <begin position="32"/>
        <end position="90"/>
    </location>
</feature>
<protein>
    <submittedName>
        <fullName evidence="2">Uncharacterized protein</fullName>
    </submittedName>
</protein>
<gene>
    <name evidence="2" type="ORF">SBRCBS47491_001675</name>
</gene>
<feature type="region of interest" description="Disordered" evidence="1">
    <location>
        <begin position="493"/>
        <end position="520"/>
    </location>
</feature>
<evidence type="ECO:0000313" key="2">
    <source>
        <dbReference type="EMBL" id="CAK7213063.1"/>
    </source>
</evidence>
<feature type="compositionally biased region" description="Acidic residues" evidence="1">
    <location>
        <begin position="493"/>
        <end position="508"/>
    </location>
</feature>
<feature type="compositionally biased region" description="Gly residues" evidence="1">
    <location>
        <begin position="608"/>
        <end position="624"/>
    </location>
</feature>
<dbReference type="EMBL" id="CAWUHC010000009">
    <property type="protein sequence ID" value="CAK7213063.1"/>
    <property type="molecule type" value="Genomic_DNA"/>
</dbReference>
<feature type="region of interest" description="Disordered" evidence="1">
    <location>
        <begin position="377"/>
        <end position="432"/>
    </location>
</feature>
<feature type="region of interest" description="Disordered" evidence="1">
    <location>
        <begin position="118"/>
        <end position="203"/>
    </location>
</feature>
<feature type="compositionally biased region" description="Gly residues" evidence="1">
    <location>
        <begin position="173"/>
        <end position="183"/>
    </location>
</feature>
<keyword evidence="3" id="KW-1185">Reference proteome</keyword>
<feature type="compositionally biased region" description="Acidic residues" evidence="1">
    <location>
        <begin position="587"/>
        <end position="607"/>
    </location>
</feature>
<feature type="region of interest" description="Disordered" evidence="1">
    <location>
        <begin position="32"/>
        <end position="99"/>
    </location>
</feature>
<feature type="compositionally biased region" description="Low complexity" evidence="1">
    <location>
        <begin position="146"/>
        <end position="172"/>
    </location>
</feature>
<proteinExistence type="predicted"/>
<accession>A0ABP0B0G7</accession>
<evidence type="ECO:0000313" key="3">
    <source>
        <dbReference type="Proteomes" id="UP001642406"/>
    </source>
</evidence>
<organism evidence="2 3">
    <name type="scientific">Sporothrix bragantina</name>
    <dbReference type="NCBI Taxonomy" id="671064"/>
    <lineage>
        <taxon>Eukaryota</taxon>
        <taxon>Fungi</taxon>
        <taxon>Dikarya</taxon>
        <taxon>Ascomycota</taxon>
        <taxon>Pezizomycotina</taxon>
        <taxon>Sordariomycetes</taxon>
        <taxon>Sordariomycetidae</taxon>
        <taxon>Ophiostomatales</taxon>
        <taxon>Ophiostomataceae</taxon>
        <taxon>Sporothrix</taxon>
    </lineage>
</organism>